<organism evidence="6">
    <name type="scientific">freshwater metagenome</name>
    <dbReference type="NCBI Taxonomy" id="449393"/>
    <lineage>
        <taxon>unclassified sequences</taxon>
        <taxon>metagenomes</taxon>
        <taxon>ecological metagenomes</taxon>
    </lineage>
</organism>
<dbReference type="PROSITE" id="PS51687">
    <property type="entry name" value="SAM_MT_RNA_M5U"/>
    <property type="match status" value="1"/>
</dbReference>
<evidence type="ECO:0000256" key="1">
    <source>
        <dbReference type="ARBA" id="ARBA00022603"/>
    </source>
</evidence>
<dbReference type="GO" id="GO:0070475">
    <property type="term" value="P:rRNA base methylation"/>
    <property type="evidence" value="ECO:0007669"/>
    <property type="project" value="TreeGrafter"/>
</dbReference>
<evidence type="ECO:0000256" key="3">
    <source>
        <dbReference type="ARBA" id="ARBA00022691"/>
    </source>
</evidence>
<dbReference type="PANTHER" id="PTHR11061:SF30">
    <property type="entry name" value="TRNA (URACIL(54)-C(5))-METHYLTRANSFERASE"/>
    <property type="match status" value="1"/>
</dbReference>
<evidence type="ECO:0000256" key="2">
    <source>
        <dbReference type="ARBA" id="ARBA00022679"/>
    </source>
</evidence>
<dbReference type="PROSITE" id="PS50926">
    <property type="entry name" value="TRAM"/>
    <property type="match status" value="1"/>
</dbReference>
<keyword evidence="1" id="KW-0489">Methyltransferase</keyword>
<sequence length="388" mass="41649">MTSTHSVRIEKLVAGGDGLARMDDGRVVFVPGVVEGELVEIELSEKKNDFGRGQLLSITEPSKNRRVPPCEHVAQGCGGCDWQHIERRIQGQAKLAIVAEAYARTARLEVDPQLRRLTEDARRTTVRMVSDSSGNLGFRAHESHDIVPVSSCMVSHPLLNDFISRPVLEGAGEVTIRVGARTGDIGVWAHEGKLANGLPAGLKTGERATITEKVGEHLFKVSMGSFFQSSPEAAELIVDSVARRLDNLGIEGGMLLDAYGGVGLFSLAFSQRFDELLLVESSESACRDAVRNLAECAAVIEQANVDTWEAAEVDVVIADPSRHGLGKHGSQAIIETGAQTIILVSCDPVAGARDAKLLTDAGYTIGEVEVLDIFPETHHVEVVAAFSL</sequence>
<dbReference type="Gene3D" id="2.40.50.140">
    <property type="entry name" value="Nucleic acid-binding proteins"/>
    <property type="match status" value="1"/>
</dbReference>
<dbReference type="SUPFAM" id="SSF53335">
    <property type="entry name" value="S-adenosyl-L-methionine-dependent methyltransferases"/>
    <property type="match status" value="1"/>
</dbReference>
<dbReference type="InterPro" id="IPR010280">
    <property type="entry name" value="U5_MeTrfase_fam"/>
</dbReference>
<keyword evidence="2" id="KW-0808">Transferase</keyword>
<dbReference type="InterPro" id="IPR029063">
    <property type="entry name" value="SAM-dependent_MTases_sf"/>
</dbReference>
<protein>
    <submittedName>
        <fullName evidence="6">Unannotated protein</fullName>
    </submittedName>
</protein>
<dbReference type="EMBL" id="CAEZWJ010000025">
    <property type="protein sequence ID" value="CAB4656422.1"/>
    <property type="molecule type" value="Genomic_DNA"/>
</dbReference>
<evidence type="ECO:0000313" key="5">
    <source>
        <dbReference type="EMBL" id="CAB4642590.1"/>
    </source>
</evidence>
<dbReference type="InterPro" id="IPR002792">
    <property type="entry name" value="TRAM_dom"/>
</dbReference>
<accession>A0A6J6L403</accession>
<dbReference type="SUPFAM" id="SSF50249">
    <property type="entry name" value="Nucleic acid-binding proteins"/>
    <property type="match status" value="1"/>
</dbReference>
<dbReference type="GO" id="GO:0070041">
    <property type="term" value="F:rRNA (uridine-C5-)-methyltransferase activity"/>
    <property type="evidence" value="ECO:0007669"/>
    <property type="project" value="TreeGrafter"/>
</dbReference>
<dbReference type="Gene3D" id="2.40.50.1070">
    <property type="match status" value="1"/>
</dbReference>
<keyword evidence="3" id="KW-0949">S-adenosyl-L-methionine</keyword>
<gene>
    <name evidence="5" type="ORF">UFOPK2086_01124</name>
    <name evidence="6" type="ORF">UFOPK2214_00939</name>
</gene>
<dbReference type="InterPro" id="IPR012340">
    <property type="entry name" value="NA-bd_OB-fold"/>
</dbReference>
<dbReference type="Pfam" id="PF01938">
    <property type="entry name" value="TRAM"/>
    <property type="match status" value="1"/>
</dbReference>
<name>A0A6J6L403_9ZZZZ</name>
<reference evidence="6" key="1">
    <citation type="submission" date="2020-05" db="EMBL/GenBank/DDBJ databases">
        <authorList>
            <person name="Chiriac C."/>
            <person name="Salcher M."/>
            <person name="Ghai R."/>
            <person name="Kavagutti S V."/>
        </authorList>
    </citation>
    <scope>NUCLEOTIDE SEQUENCE</scope>
</reference>
<proteinExistence type="predicted"/>
<dbReference type="EMBL" id="CAEZVQ010000181">
    <property type="protein sequence ID" value="CAB4642590.1"/>
    <property type="molecule type" value="Genomic_DNA"/>
</dbReference>
<dbReference type="Gene3D" id="3.40.50.150">
    <property type="entry name" value="Vaccinia Virus protein VP39"/>
    <property type="match status" value="1"/>
</dbReference>
<dbReference type="AlphaFoldDB" id="A0A6J6L403"/>
<evidence type="ECO:0000313" key="6">
    <source>
        <dbReference type="EMBL" id="CAB4656422.1"/>
    </source>
</evidence>
<dbReference type="PANTHER" id="PTHR11061">
    <property type="entry name" value="RNA M5U METHYLTRANSFERASE"/>
    <property type="match status" value="1"/>
</dbReference>
<feature type="domain" description="TRAM" evidence="4">
    <location>
        <begin position="1"/>
        <end position="57"/>
    </location>
</feature>
<evidence type="ECO:0000259" key="4">
    <source>
        <dbReference type="PROSITE" id="PS50926"/>
    </source>
</evidence>